<dbReference type="InterPro" id="IPR023346">
    <property type="entry name" value="Lysozyme-like_dom_sf"/>
</dbReference>
<comment type="catalytic activity">
    <reaction evidence="1">
        <text>Hydrolysis of (1-&gt;4)-beta-linkages between N-acetylmuramic acid and N-acetyl-D-glucosamine residues in a peptidoglycan and between N-acetyl-D-glucosamine residues in chitodextrins.</text>
        <dbReference type="EC" id="3.2.1.17"/>
    </reaction>
</comment>
<dbReference type="AlphaFoldDB" id="A0A1D8EIR8"/>
<dbReference type="GO" id="GO:0003796">
    <property type="term" value="F:lysozyme activity"/>
    <property type="evidence" value="ECO:0007669"/>
    <property type="project" value="UniProtKB-EC"/>
</dbReference>
<evidence type="ECO:0000256" key="2">
    <source>
        <dbReference type="ARBA" id="ARBA00008902"/>
    </source>
</evidence>
<keyword evidence="8" id="KW-0732">Signal</keyword>
<evidence type="ECO:0000256" key="1">
    <source>
        <dbReference type="ARBA" id="ARBA00000632"/>
    </source>
</evidence>
<feature type="chain" id="PRO_5009106697" description="Lysozyme g" evidence="8">
    <location>
        <begin position="17"/>
        <end position="301"/>
    </location>
</feature>
<dbReference type="PANTHER" id="PTHR31698:SF11">
    <property type="entry name" value="LYSOZYME G"/>
    <property type="match status" value="1"/>
</dbReference>
<evidence type="ECO:0000313" key="9">
    <source>
        <dbReference type="EMBL" id="AOT06082.1"/>
    </source>
</evidence>
<evidence type="ECO:0000256" key="4">
    <source>
        <dbReference type="ARBA" id="ARBA00016485"/>
    </source>
</evidence>
<dbReference type="PRINTS" id="PR00749">
    <property type="entry name" value="LYSOZYMEG"/>
</dbReference>
<sequence>MKQLLVICLLIEICVASDLACTRNGGTCLDYRYYLCTAGYEQGLCDGDSNRKCCQECDNTCISNENSYASCCDSQCTQSGGKCQDNSNYCSGSYSSGKCGGPSSRQCCSGASSGGAFGCYGNIYNTDTTGASCTTSSQDNLGYCGISASRQLAATDLNRMSQYKDEIEQAGYQLCMDAAVIAGIISRESRAGAALNSNGYGSDGHGYGLMQVDDRYHTIQGDPTSLDHILQGTGILISNIGQISSKFPPWDQNMDLKGGICAYNIGVGGVWSYDNMDVGTTGDDYSSDVVARAQYYKDNGY</sequence>
<dbReference type="GO" id="GO:0042742">
    <property type="term" value="P:defense response to bacterium"/>
    <property type="evidence" value="ECO:0007669"/>
    <property type="project" value="UniProtKB-KW"/>
</dbReference>
<dbReference type="EC" id="3.2.1.17" evidence="3"/>
<evidence type="ECO:0000256" key="7">
    <source>
        <dbReference type="ARBA" id="ARBA00031262"/>
    </source>
</evidence>
<dbReference type="Gene3D" id="1.10.530.10">
    <property type="match status" value="1"/>
</dbReference>
<protein>
    <recommendedName>
        <fullName evidence="4">Lysozyme g</fullName>
        <ecNumber evidence="3">3.2.1.17</ecNumber>
    </recommendedName>
    <alternativeName>
        <fullName evidence="7">1,4-beta-N-acetylmuramidase</fullName>
    </alternativeName>
</protein>
<dbReference type="CDD" id="cd01021">
    <property type="entry name" value="GEWL"/>
    <property type="match status" value="1"/>
</dbReference>
<accession>A0A1D8EIR8</accession>
<evidence type="ECO:0000256" key="3">
    <source>
        <dbReference type="ARBA" id="ARBA00012732"/>
    </source>
</evidence>
<dbReference type="SUPFAM" id="SSF53955">
    <property type="entry name" value="Lysozyme-like"/>
    <property type="match status" value="1"/>
</dbReference>
<comment type="similarity">
    <text evidence="2">Belongs to the glycosyl hydrolase 23 family.</text>
</comment>
<dbReference type="FunFam" id="1.10.530.10:FF:000026">
    <property type="entry name" value="Lysozyme g"/>
    <property type="match status" value="1"/>
</dbReference>
<evidence type="ECO:0000256" key="5">
    <source>
        <dbReference type="ARBA" id="ARBA00022638"/>
    </source>
</evidence>
<dbReference type="EMBL" id="KX761980">
    <property type="protein sequence ID" value="AOT06082.1"/>
    <property type="molecule type" value="mRNA"/>
</dbReference>
<dbReference type="PANTHER" id="PTHR31698">
    <property type="entry name" value="LYSOZYME G FAMILY MEMBER"/>
    <property type="match status" value="1"/>
</dbReference>
<keyword evidence="5" id="KW-0929">Antimicrobial</keyword>
<dbReference type="GO" id="GO:0009253">
    <property type="term" value="P:peptidoglycan catabolic process"/>
    <property type="evidence" value="ECO:0007669"/>
    <property type="project" value="InterPro"/>
</dbReference>
<dbReference type="InterPro" id="IPR002152">
    <property type="entry name" value="Glyco_hydro_23"/>
</dbReference>
<feature type="signal peptide" evidence="8">
    <location>
        <begin position="1"/>
        <end position="16"/>
    </location>
</feature>
<proteinExistence type="evidence at transcript level"/>
<keyword evidence="6" id="KW-0378">Hydrolase</keyword>
<organism evidence="9">
    <name type="scientific">Ciona intestinalis</name>
    <name type="common">Transparent sea squirt</name>
    <name type="synonym">Ascidia intestinalis</name>
    <dbReference type="NCBI Taxonomy" id="7719"/>
    <lineage>
        <taxon>Eukaryota</taxon>
        <taxon>Metazoa</taxon>
        <taxon>Chordata</taxon>
        <taxon>Tunicata</taxon>
        <taxon>Ascidiacea</taxon>
        <taxon>Phlebobranchia</taxon>
        <taxon>Cionidae</taxon>
        <taxon>Ciona</taxon>
    </lineage>
</organism>
<evidence type="ECO:0000256" key="6">
    <source>
        <dbReference type="ARBA" id="ARBA00022801"/>
    </source>
</evidence>
<keyword evidence="5" id="KW-0081">Bacteriolytic enzyme</keyword>
<evidence type="ECO:0000256" key="8">
    <source>
        <dbReference type="SAM" id="SignalP"/>
    </source>
</evidence>
<name>A0A1D8EIR8_CIOIN</name>
<reference evidence="9" key="1">
    <citation type="journal article" date="2016" name="Dev. Comp. Immunol.">
        <title>Molecular characterisation, evolution and expression analysis of g-type lysozymes in Ciona intestinalis.</title>
        <authorList>
            <person name="Di Falco F."/>
            <person name="Cammarata M."/>
            <person name="Vizzini A."/>
        </authorList>
    </citation>
    <scope>NUCLEOTIDE SEQUENCE</scope>
</reference>
<dbReference type="GO" id="GO:0031640">
    <property type="term" value="P:killing of cells of another organism"/>
    <property type="evidence" value="ECO:0007669"/>
    <property type="project" value="UniProtKB-KW"/>
</dbReference>